<keyword evidence="1" id="KW-0521">NADP</keyword>
<dbReference type="EMBL" id="ADAS02000016">
    <property type="protein sequence ID" value="OAV96899.1"/>
    <property type="molecule type" value="Genomic_DNA"/>
</dbReference>
<feature type="region of interest" description="Disordered" evidence="6">
    <location>
        <begin position="276"/>
        <end position="299"/>
    </location>
</feature>
<dbReference type="PANTHER" id="PTHR43296">
    <property type="entry name" value="PEROXISOMAL 2,4-DIENOYL-COA REDUCTASE"/>
    <property type="match status" value="1"/>
</dbReference>
<evidence type="ECO:0000256" key="2">
    <source>
        <dbReference type="ARBA" id="ARBA00023002"/>
    </source>
</evidence>
<reference evidence="7" key="1">
    <citation type="submission" date="2009-11" db="EMBL/GenBank/DDBJ databases">
        <authorList>
            <consortium name="The Broad Institute Genome Sequencing Platform"/>
            <person name="Ward D."/>
            <person name="Feldgarden M."/>
            <person name="Earl A."/>
            <person name="Young S.K."/>
            <person name="Zeng Q."/>
            <person name="Koehrsen M."/>
            <person name="Alvarado L."/>
            <person name="Berlin A."/>
            <person name="Bochicchio J."/>
            <person name="Borenstein D."/>
            <person name="Chapman S.B."/>
            <person name="Chen Z."/>
            <person name="Engels R."/>
            <person name="Freedman E."/>
            <person name="Gellesch M."/>
            <person name="Goldberg J."/>
            <person name="Griggs A."/>
            <person name="Gujja S."/>
            <person name="Heilman E."/>
            <person name="Heiman D."/>
            <person name="Hepburn T."/>
            <person name="Howarth C."/>
            <person name="Jen D."/>
            <person name="Larson L."/>
            <person name="Lewis B."/>
            <person name="Mehta T."/>
            <person name="Park D."/>
            <person name="Pearson M."/>
            <person name="Roberts A."/>
            <person name="Saif S."/>
            <person name="Shea T."/>
            <person name="Shenoy N."/>
            <person name="Sisk P."/>
            <person name="Stolte C."/>
            <person name="Sykes S."/>
            <person name="Thomson T."/>
            <person name="Walk T."/>
            <person name="White J."/>
            <person name="Yandava C."/>
            <person name="Izard J."/>
            <person name="Baranova O.V."/>
            <person name="Blanton J.M."/>
            <person name="Tanner A.C."/>
            <person name="Dewhirst F.E."/>
            <person name="Haas B."/>
            <person name="Nusbaum C."/>
            <person name="Birren B."/>
        </authorList>
    </citation>
    <scope>NUCLEOTIDE SEQUENCE [LARGE SCALE GENOMIC DNA]</scope>
    <source>
        <strain evidence="7">1-1 BBBD Race 1</strain>
    </source>
</reference>
<evidence type="ECO:0000256" key="5">
    <source>
        <dbReference type="ARBA" id="ARBA00048340"/>
    </source>
</evidence>
<reference evidence="8" key="4">
    <citation type="submission" date="2025-05" db="UniProtKB">
        <authorList>
            <consortium name="EnsemblFungi"/>
        </authorList>
    </citation>
    <scope>IDENTIFICATION</scope>
    <source>
        <strain evidence="8">isolate 1-1 / race 1 (BBBD)</strain>
    </source>
</reference>
<dbReference type="Proteomes" id="UP000005240">
    <property type="component" value="Unassembled WGS sequence"/>
</dbReference>
<dbReference type="SUPFAM" id="SSF51735">
    <property type="entry name" value="NAD(P)-binding Rossmann-fold domains"/>
    <property type="match status" value="1"/>
</dbReference>
<comment type="catalytic activity">
    <reaction evidence="4">
        <text>a (2E,4E)-dienoyl-CoA + NADPH + H(+) = a 4,5-saturated-(3E)-enoyl-CoA + NADP(+)</text>
        <dbReference type="Rhea" id="RHEA:45912"/>
        <dbReference type="ChEBI" id="CHEBI:15378"/>
        <dbReference type="ChEBI" id="CHEBI:57783"/>
        <dbReference type="ChEBI" id="CHEBI:58349"/>
        <dbReference type="ChEBI" id="CHEBI:85101"/>
        <dbReference type="ChEBI" id="CHEBI:85493"/>
        <dbReference type="EC" id="1.3.1.124"/>
    </reaction>
</comment>
<keyword evidence="9" id="KW-1185">Reference proteome</keyword>
<dbReference type="Gene3D" id="3.40.50.720">
    <property type="entry name" value="NAD(P)-binding Rossmann-like Domain"/>
    <property type="match status" value="1"/>
</dbReference>
<dbReference type="GO" id="GO:0008670">
    <property type="term" value="F:2,4-dienoyl-CoA reductase (NADPH) activity"/>
    <property type="evidence" value="ECO:0007669"/>
    <property type="project" value="InterPro"/>
</dbReference>
<dbReference type="EC" id="1.3.1.124" evidence="3"/>
<proteinExistence type="predicted"/>
<dbReference type="STRING" id="630390.A0A180GX03"/>
<organism evidence="7">
    <name type="scientific">Puccinia triticina (isolate 1-1 / race 1 (BBBD))</name>
    <name type="common">Brown leaf rust fungus</name>
    <dbReference type="NCBI Taxonomy" id="630390"/>
    <lineage>
        <taxon>Eukaryota</taxon>
        <taxon>Fungi</taxon>
        <taxon>Dikarya</taxon>
        <taxon>Basidiomycota</taxon>
        <taxon>Pucciniomycotina</taxon>
        <taxon>Pucciniomycetes</taxon>
        <taxon>Pucciniales</taxon>
        <taxon>Pucciniaceae</taxon>
        <taxon>Puccinia</taxon>
    </lineage>
</organism>
<dbReference type="GO" id="GO:0009062">
    <property type="term" value="P:fatty acid catabolic process"/>
    <property type="evidence" value="ECO:0007669"/>
    <property type="project" value="InterPro"/>
</dbReference>
<evidence type="ECO:0000256" key="6">
    <source>
        <dbReference type="SAM" id="MobiDB-lite"/>
    </source>
</evidence>
<dbReference type="OrthoDB" id="2136131at2759"/>
<name>A0A180GX03_PUCT1</name>
<reference evidence="7" key="2">
    <citation type="submission" date="2016-05" db="EMBL/GenBank/DDBJ databases">
        <title>Comparative analysis highlights variable genome content of wheat rusts and divergence of the mating loci.</title>
        <authorList>
            <person name="Cuomo C.A."/>
            <person name="Bakkeren G."/>
            <person name="Szabo L."/>
            <person name="Khalil H."/>
            <person name="Joly D."/>
            <person name="Goldberg J."/>
            <person name="Young S."/>
            <person name="Zeng Q."/>
            <person name="Fellers J."/>
        </authorList>
    </citation>
    <scope>NUCLEOTIDE SEQUENCE [LARGE SCALE GENOMIC DNA]</scope>
    <source>
        <strain evidence="7">1-1 BBBD Race 1</strain>
    </source>
</reference>
<dbReference type="CDD" id="cd05369">
    <property type="entry name" value="TER_DECR_SDR_a"/>
    <property type="match status" value="1"/>
</dbReference>
<keyword evidence="2" id="KW-0560">Oxidoreductase</keyword>
<evidence type="ECO:0000256" key="3">
    <source>
        <dbReference type="ARBA" id="ARBA00026117"/>
    </source>
</evidence>
<protein>
    <recommendedName>
        <fullName evidence="3">2,4-dienoyl-CoA reductase [(3E)-enoyl-CoA-producing]</fullName>
        <ecNumber evidence="3">1.3.1.124</ecNumber>
    </recommendedName>
</protein>
<reference evidence="8 9" key="3">
    <citation type="journal article" date="2017" name="G3 (Bethesda)">
        <title>Comparative analysis highlights variable genome content of wheat rusts and divergence of the mating loci.</title>
        <authorList>
            <person name="Cuomo C.A."/>
            <person name="Bakkeren G."/>
            <person name="Khalil H.B."/>
            <person name="Panwar V."/>
            <person name="Joly D."/>
            <person name="Linning R."/>
            <person name="Sakthikumar S."/>
            <person name="Song X."/>
            <person name="Adiconis X."/>
            <person name="Fan L."/>
            <person name="Goldberg J.M."/>
            <person name="Levin J.Z."/>
            <person name="Young S."/>
            <person name="Zeng Q."/>
            <person name="Anikster Y."/>
            <person name="Bruce M."/>
            <person name="Wang M."/>
            <person name="Yin C."/>
            <person name="McCallum B."/>
            <person name="Szabo L.J."/>
            <person name="Hulbert S."/>
            <person name="Chen X."/>
            <person name="Fellers J.P."/>
        </authorList>
    </citation>
    <scope>NUCLEOTIDE SEQUENCE</scope>
    <source>
        <strain evidence="8">isolate 1-1 / race 1 (BBBD)</strain>
        <strain evidence="9">Isolate 1-1 / race 1 (BBBD)</strain>
    </source>
</reference>
<dbReference type="VEuPathDB" id="FungiDB:PTTG_07502"/>
<evidence type="ECO:0000313" key="7">
    <source>
        <dbReference type="EMBL" id="OAV96899.1"/>
    </source>
</evidence>
<evidence type="ECO:0000256" key="1">
    <source>
        <dbReference type="ARBA" id="ARBA00022857"/>
    </source>
</evidence>
<dbReference type="AlphaFoldDB" id="A0A180GX03"/>
<dbReference type="PRINTS" id="PR00081">
    <property type="entry name" value="GDHRDH"/>
</dbReference>
<gene>
    <name evidence="7" type="ORF">PTTG_07502</name>
</gene>
<comment type="catalytic activity">
    <reaction evidence="5">
        <text>a (2E,4Z)-dienoyl-CoA + NADPH + H(+) = a 4,5-saturated-(3E)-enoyl-CoA + NADP(+)</text>
        <dbReference type="Rhea" id="RHEA:61892"/>
        <dbReference type="ChEBI" id="CHEBI:15378"/>
        <dbReference type="ChEBI" id="CHEBI:57783"/>
        <dbReference type="ChEBI" id="CHEBI:58349"/>
        <dbReference type="ChEBI" id="CHEBI:85099"/>
        <dbReference type="ChEBI" id="CHEBI:85493"/>
        <dbReference type="EC" id="1.3.1.124"/>
    </reaction>
</comment>
<dbReference type="Pfam" id="PF13561">
    <property type="entry name" value="adh_short_C2"/>
    <property type="match status" value="1"/>
</dbReference>
<evidence type="ECO:0000313" key="8">
    <source>
        <dbReference type="EnsemblFungi" id="PTTG_07502-t43_1-p1"/>
    </source>
</evidence>
<dbReference type="PANTHER" id="PTHR43296:SF2">
    <property type="entry name" value="PEROXISOMAL 2,4-DIENOYL-COA REDUCTASE [(3E)-ENOYL-COA-PRODUCING]"/>
    <property type="match status" value="1"/>
</dbReference>
<sequence length="299" mass="31750">MPSNESPTPTKSIAYVPSTSVFKDDIFRGKVLFCTGGGTGICQKMVEAVMRHGASAFIFGRRENVLHATASDLTKQTLQRCSYASGDVRSLASLEKAVEKCISEYGRIDFVIAGAAGNFLCPIDQLSTNAFKSVIEIDLLGTYNTIKATLPYIKKAQGSFISVSATLHYFGTPLQAHVSSAKAGVDALSQAVAVEFGPHGIRSNVIAPGPIGDTEGLSRLSTSESRKAILQSIPLQRFGTRGDIANTAVFLFSPAASFITGTVLIVDGGEHHLRSTNSYGSYGLTKEDGNTTKKSNSKL</sequence>
<dbReference type="InterPro" id="IPR036291">
    <property type="entry name" value="NAD(P)-bd_dom_sf"/>
</dbReference>
<dbReference type="InterPro" id="IPR045017">
    <property type="entry name" value="DECR2-like"/>
</dbReference>
<dbReference type="EnsemblFungi" id="PTTG_07502-t43_1">
    <property type="protein sequence ID" value="PTTG_07502-t43_1-p1"/>
    <property type="gene ID" value="PTTG_07502"/>
</dbReference>
<evidence type="ECO:0000256" key="4">
    <source>
        <dbReference type="ARBA" id="ARBA00048009"/>
    </source>
</evidence>
<evidence type="ECO:0000313" key="9">
    <source>
        <dbReference type="Proteomes" id="UP000005240"/>
    </source>
</evidence>
<dbReference type="InterPro" id="IPR002347">
    <property type="entry name" value="SDR_fam"/>
</dbReference>
<accession>A0A180GX03</accession>
<dbReference type="GO" id="GO:0005777">
    <property type="term" value="C:peroxisome"/>
    <property type="evidence" value="ECO:0007669"/>
    <property type="project" value="TreeGrafter"/>
</dbReference>